<comment type="function">
    <text evidence="8">The alpha subunit is responsible for the aldol cleavage of indoleglycerol phosphate to indole and glyceraldehyde 3-phosphate.</text>
</comment>
<dbReference type="Gene3D" id="3.20.20.70">
    <property type="entry name" value="Aldolase class I"/>
    <property type="match status" value="1"/>
</dbReference>
<dbReference type="OrthoDB" id="9804578at2"/>
<dbReference type="CDD" id="cd04724">
    <property type="entry name" value="Tryptophan_synthase_alpha"/>
    <property type="match status" value="1"/>
</dbReference>
<comment type="subunit">
    <text evidence="2 8">Tetramer of two alpha and two beta chains.</text>
</comment>
<evidence type="ECO:0000256" key="4">
    <source>
        <dbReference type="ARBA" id="ARBA00022822"/>
    </source>
</evidence>
<dbReference type="RefSeq" id="WP_110023688.1">
    <property type="nucleotide sequence ID" value="NZ_PDNZ01000006.1"/>
</dbReference>
<dbReference type="PANTHER" id="PTHR43406:SF1">
    <property type="entry name" value="TRYPTOPHAN SYNTHASE ALPHA CHAIN, CHLOROPLASTIC"/>
    <property type="match status" value="1"/>
</dbReference>
<comment type="similarity">
    <text evidence="8 9">Belongs to the TrpA family.</text>
</comment>
<accession>A0A317T5N9</accession>
<feature type="active site" description="Proton acceptor" evidence="8">
    <location>
        <position position="47"/>
    </location>
</feature>
<dbReference type="InterPro" id="IPR002028">
    <property type="entry name" value="Trp_synthase_suA"/>
</dbReference>
<keyword evidence="5 8" id="KW-0057">Aromatic amino acid biosynthesis</keyword>
<evidence type="ECO:0000256" key="2">
    <source>
        <dbReference type="ARBA" id="ARBA00011270"/>
    </source>
</evidence>
<proteinExistence type="inferred from homology"/>
<protein>
    <recommendedName>
        <fullName evidence="8">Tryptophan synthase alpha chain</fullName>
        <ecNumber evidence="8">4.2.1.20</ecNumber>
    </recommendedName>
</protein>
<dbReference type="GO" id="GO:0005829">
    <property type="term" value="C:cytosol"/>
    <property type="evidence" value="ECO:0007669"/>
    <property type="project" value="TreeGrafter"/>
</dbReference>
<keyword evidence="6 8" id="KW-0456">Lyase</keyword>
<evidence type="ECO:0000256" key="5">
    <source>
        <dbReference type="ARBA" id="ARBA00023141"/>
    </source>
</evidence>
<keyword evidence="3 8" id="KW-0028">Amino-acid biosynthesis</keyword>
<dbReference type="EC" id="4.2.1.20" evidence="8"/>
<reference evidence="11" key="1">
    <citation type="submission" date="2017-10" db="EMBL/GenBank/DDBJ databases">
        <authorList>
            <person name="Gaisin V.A."/>
            <person name="Rysina M.S."/>
            <person name="Grouzdev D.S."/>
        </authorList>
    </citation>
    <scope>NUCLEOTIDE SEQUENCE [LARGE SCALE GENOMIC DNA]</scope>
    <source>
        <strain evidence="11">V1</strain>
    </source>
</reference>
<dbReference type="GO" id="GO:0004834">
    <property type="term" value="F:tryptophan synthase activity"/>
    <property type="evidence" value="ECO:0007669"/>
    <property type="project" value="UniProtKB-UniRule"/>
</dbReference>
<dbReference type="PROSITE" id="PS00167">
    <property type="entry name" value="TRP_SYNTHASE_ALPHA"/>
    <property type="match status" value="1"/>
</dbReference>
<gene>
    <name evidence="8" type="primary">trpA</name>
    <name evidence="10" type="ORF">CR164_09150</name>
</gene>
<evidence type="ECO:0000313" key="10">
    <source>
        <dbReference type="EMBL" id="PWW81570.1"/>
    </source>
</evidence>
<evidence type="ECO:0000313" key="11">
    <source>
        <dbReference type="Proteomes" id="UP000246278"/>
    </source>
</evidence>
<evidence type="ECO:0000256" key="9">
    <source>
        <dbReference type="RuleBase" id="RU003662"/>
    </source>
</evidence>
<keyword evidence="4 8" id="KW-0822">Tryptophan biosynthesis</keyword>
<dbReference type="InterPro" id="IPR018204">
    <property type="entry name" value="Trp_synthase_alpha_AS"/>
</dbReference>
<dbReference type="Proteomes" id="UP000246278">
    <property type="component" value="Unassembled WGS sequence"/>
</dbReference>
<dbReference type="SUPFAM" id="SSF51366">
    <property type="entry name" value="Ribulose-phoshate binding barrel"/>
    <property type="match status" value="1"/>
</dbReference>
<evidence type="ECO:0000256" key="8">
    <source>
        <dbReference type="HAMAP-Rule" id="MF_00131"/>
    </source>
</evidence>
<feature type="active site" description="Proton acceptor" evidence="8">
    <location>
        <position position="58"/>
    </location>
</feature>
<organism evidence="10 11">
    <name type="scientific">Prosthecochloris marina</name>
    <dbReference type="NCBI Taxonomy" id="2017681"/>
    <lineage>
        <taxon>Bacteria</taxon>
        <taxon>Pseudomonadati</taxon>
        <taxon>Chlorobiota</taxon>
        <taxon>Chlorobiia</taxon>
        <taxon>Chlorobiales</taxon>
        <taxon>Chlorobiaceae</taxon>
        <taxon>Prosthecochloris</taxon>
    </lineage>
</organism>
<dbReference type="PANTHER" id="PTHR43406">
    <property type="entry name" value="TRYPTOPHAN SYNTHASE, ALPHA CHAIN"/>
    <property type="match status" value="1"/>
</dbReference>
<dbReference type="HAMAP" id="MF_00131">
    <property type="entry name" value="Trp_synth_alpha"/>
    <property type="match status" value="1"/>
</dbReference>
<dbReference type="Pfam" id="PF00290">
    <property type="entry name" value="Trp_syntA"/>
    <property type="match status" value="1"/>
</dbReference>
<dbReference type="InterPro" id="IPR013785">
    <property type="entry name" value="Aldolase_TIM"/>
</dbReference>
<evidence type="ECO:0000256" key="7">
    <source>
        <dbReference type="ARBA" id="ARBA00049047"/>
    </source>
</evidence>
<name>A0A317T5N9_9CHLB</name>
<evidence type="ECO:0000256" key="3">
    <source>
        <dbReference type="ARBA" id="ARBA00022605"/>
    </source>
</evidence>
<dbReference type="NCBIfam" id="TIGR00262">
    <property type="entry name" value="trpA"/>
    <property type="match status" value="1"/>
</dbReference>
<comment type="caution">
    <text evidence="10">The sequence shown here is derived from an EMBL/GenBank/DDBJ whole genome shotgun (WGS) entry which is preliminary data.</text>
</comment>
<dbReference type="InterPro" id="IPR011060">
    <property type="entry name" value="RibuloseP-bd_barrel"/>
</dbReference>
<keyword evidence="11" id="KW-1185">Reference proteome</keyword>
<sequence length="275" mass="29630">MTQNRVSTLLKEQRKFLIAYYMPEFPVPGSTLPVLEALQKSGIDIIELGIPYSDPIGDGPVIQEAAQIAIKNGVHTAGILKMVGKARAGEGCEKITVPVMLMGYCSPLIAYGGDCFLTDALGAGVDGLLIPDLPPEEAEDFLERAKGFGLSVVFFISPLTPVDRIRRIDALSTDFSYCFAVNATTGTGKLGETDREADIEAYLHRVRENTRKKFVVGFGIKDRKRIEKVWSVADGAVVGTALLQAIRDASTPQEAAAMAAEFCETLQGTGKQSTL</sequence>
<comment type="pathway">
    <text evidence="1 8">Amino-acid biosynthesis; L-tryptophan biosynthesis; L-tryptophan from chorismate: step 5/5.</text>
</comment>
<evidence type="ECO:0000256" key="1">
    <source>
        <dbReference type="ARBA" id="ARBA00004733"/>
    </source>
</evidence>
<evidence type="ECO:0000256" key="6">
    <source>
        <dbReference type="ARBA" id="ARBA00023239"/>
    </source>
</evidence>
<comment type="catalytic activity">
    <reaction evidence="7 8">
        <text>(1S,2R)-1-C-(indol-3-yl)glycerol 3-phosphate + L-serine = D-glyceraldehyde 3-phosphate + L-tryptophan + H2O</text>
        <dbReference type="Rhea" id="RHEA:10532"/>
        <dbReference type="ChEBI" id="CHEBI:15377"/>
        <dbReference type="ChEBI" id="CHEBI:33384"/>
        <dbReference type="ChEBI" id="CHEBI:57912"/>
        <dbReference type="ChEBI" id="CHEBI:58866"/>
        <dbReference type="ChEBI" id="CHEBI:59776"/>
        <dbReference type="EC" id="4.2.1.20"/>
    </reaction>
</comment>
<dbReference type="EMBL" id="PDNZ01000006">
    <property type="protein sequence ID" value="PWW81570.1"/>
    <property type="molecule type" value="Genomic_DNA"/>
</dbReference>
<dbReference type="AlphaFoldDB" id="A0A317T5N9"/>
<dbReference type="UniPathway" id="UPA00035">
    <property type="reaction ID" value="UER00044"/>
</dbReference>